<dbReference type="AlphaFoldDB" id="A0A1F5XH55"/>
<accession>A0A1F5XH55</accession>
<proteinExistence type="predicted"/>
<sequence length="82" mass="9223">MVKRKDPILEQNKAIVTLADFLSAYNKSAPEGFPRATPAILRKFQAAHASLFSASGGKNARNWSIEKHRKKLMDWLPAYHDA</sequence>
<evidence type="ECO:0000313" key="2">
    <source>
        <dbReference type="Proteomes" id="UP000177346"/>
    </source>
</evidence>
<dbReference type="EMBL" id="MFIF01000006">
    <property type="protein sequence ID" value="OGF87243.1"/>
    <property type="molecule type" value="Genomic_DNA"/>
</dbReference>
<gene>
    <name evidence="1" type="ORF">A3B19_03365</name>
</gene>
<evidence type="ECO:0000313" key="1">
    <source>
        <dbReference type="EMBL" id="OGF87243.1"/>
    </source>
</evidence>
<protein>
    <submittedName>
        <fullName evidence="1">Uncharacterized protein</fullName>
    </submittedName>
</protein>
<reference evidence="1 2" key="1">
    <citation type="journal article" date="2016" name="Nat. Commun.">
        <title>Thousands of microbial genomes shed light on interconnected biogeochemical processes in an aquifer system.</title>
        <authorList>
            <person name="Anantharaman K."/>
            <person name="Brown C.T."/>
            <person name="Hug L.A."/>
            <person name="Sharon I."/>
            <person name="Castelle C.J."/>
            <person name="Probst A.J."/>
            <person name="Thomas B.C."/>
            <person name="Singh A."/>
            <person name="Wilkins M.J."/>
            <person name="Karaoz U."/>
            <person name="Brodie E.L."/>
            <person name="Williams K.H."/>
            <person name="Hubbard S.S."/>
            <person name="Banfield J.F."/>
        </authorList>
    </citation>
    <scope>NUCLEOTIDE SEQUENCE [LARGE SCALE GENOMIC DNA]</scope>
</reference>
<name>A0A1F5XH55_9BACT</name>
<comment type="caution">
    <text evidence="1">The sequence shown here is derived from an EMBL/GenBank/DDBJ whole genome shotgun (WGS) entry which is preliminary data.</text>
</comment>
<organism evidence="1 2">
    <name type="scientific">Candidatus Giovannonibacteria bacterium RIFCSPLOWO2_01_FULL_46_32</name>
    <dbReference type="NCBI Taxonomy" id="1798353"/>
    <lineage>
        <taxon>Bacteria</taxon>
        <taxon>Candidatus Giovannoniibacteriota</taxon>
    </lineage>
</organism>
<dbReference type="Proteomes" id="UP000177346">
    <property type="component" value="Unassembled WGS sequence"/>
</dbReference>